<comment type="similarity">
    <text evidence="3">Belongs to the complex I NDUFA8 subunit family.</text>
</comment>
<reference evidence="11" key="1">
    <citation type="journal article" date="2017" name="Cell">
        <title>Insights into land plant evolution garnered from the Marchantia polymorpha genome.</title>
        <authorList>
            <person name="Bowman J.L."/>
            <person name="Kohchi T."/>
            <person name="Yamato K.T."/>
            <person name="Jenkins J."/>
            <person name="Shu S."/>
            <person name="Ishizaki K."/>
            <person name="Yamaoka S."/>
            <person name="Nishihama R."/>
            <person name="Nakamura Y."/>
            <person name="Berger F."/>
            <person name="Adam C."/>
            <person name="Aki S.S."/>
            <person name="Althoff F."/>
            <person name="Araki T."/>
            <person name="Arteaga-Vazquez M.A."/>
            <person name="Balasubrmanian S."/>
            <person name="Barry K."/>
            <person name="Bauer D."/>
            <person name="Boehm C.R."/>
            <person name="Briginshaw L."/>
            <person name="Caballero-Perez J."/>
            <person name="Catarino B."/>
            <person name="Chen F."/>
            <person name="Chiyoda S."/>
            <person name="Chovatia M."/>
            <person name="Davies K.M."/>
            <person name="Delmans M."/>
            <person name="Demura T."/>
            <person name="Dierschke T."/>
            <person name="Dolan L."/>
            <person name="Dorantes-Acosta A.E."/>
            <person name="Eklund D.M."/>
            <person name="Florent S.N."/>
            <person name="Flores-Sandoval E."/>
            <person name="Fujiyama A."/>
            <person name="Fukuzawa H."/>
            <person name="Galik B."/>
            <person name="Grimanelli D."/>
            <person name="Grimwood J."/>
            <person name="Grossniklaus U."/>
            <person name="Hamada T."/>
            <person name="Haseloff J."/>
            <person name="Hetherington A.J."/>
            <person name="Higo A."/>
            <person name="Hirakawa Y."/>
            <person name="Hundley H.N."/>
            <person name="Ikeda Y."/>
            <person name="Inoue K."/>
            <person name="Inoue S.I."/>
            <person name="Ishida S."/>
            <person name="Jia Q."/>
            <person name="Kakita M."/>
            <person name="Kanazawa T."/>
            <person name="Kawai Y."/>
            <person name="Kawashima T."/>
            <person name="Kennedy M."/>
            <person name="Kinose K."/>
            <person name="Kinoshita T."/>
            <person name="Kohara Y."/>
            <person name="Koide E."/>
            <person name="Komatsu K."/>
            <person name="Kopischke S."/>
            <person name="Kubo M."/>
            <person name="Kyozuka J."/>
            <person name="Lagercrantz U."/>
            <person name="Lin S.S."/>
            <person name="Lindquist E."/>
            <person name="Lipzen A.M."/>
            <person name="Lu C.W."/>
            <person name="De Luna E."/>
            <person name="Martienssen R.A."/>
            <person name="Minamino N."/>
            <person name="Mizutani M."/>
            <person name="Mizutani M."/>
            <person name="Mochizuki N."/>
            <person name="Monte I."/>
            <person name="Mosher R."/>
            <person name="Nagasaki H."/>
            <person name="Nakagami H."/>
            <person name="Naramoto S."/>
            <person name="Nishitani K."/>
            <person name="Ohtani M."/>
            <person name="Okamoto T."/>
            <person name="Okumura M."/>
            <person name="Phillips J."/>
            <person name="Pollak B."/>
            <person name="Reinders A."/>
            <person name="Rovekamp M."/>
            <person name="Sano R."/>
            <person name="Sawa S."/>
            <person name="Schmid M.W."/>
            <person name="Shirakawa M."/>
            <person name="Solano R."/>
            <person name="Spunde A."/>
            <person name="Suetsugu N."/>
            <person name="Sugano S."/>
            <person name="Sugiyama A."/>
            <person name="Sun R."/>
            <person name="Suzuki Y."/>
            <person name="Takenaka M."/>
            <person name="Takezawa D."/>
            <person name="Tomogane H."/>
            <person name="Tsuzuki M."/>
            <person name="Ueda T."/>
            <person name="Umeda M."/>
            <person name="Ward J.M."/>
            <person name="Watanabe Y."/>
            <person name="Yazaki K."/>
            <person name="Yokoyama R."/>
            <person name="Yoshitake Y."/>
            <person name="Yotsui I."/>
            <person name="Zachgo S."/>
            <person name="Schmutz J."/>
        </authorList>
    </citation>
    <scope>NUCLEOTIDE SEQUENCE [LARGE SCALE GENOMIC DNA]</scope>
    <source>
        <strain evidence="11">Tak-1</strain>
    </source>
</reference>
<evidence type="ECO:0000313" key="11">
    <source>
        <dbReference type="Proteomes" id="UP000244005"/>
    </source>
</evidence>
<comment type="function">
    <text evidence="1">Accessory subunit of the mitochondrial membrane respiratory chain NADH dehydrogenase (Complex I), that is believed not to be involved in catalysis. Complex I functions in the transfer of electrons from NADH to the respiratory chain. The immediate electron acceptor for the enzyme is believed to be ubiquinone.</text>
</comment>
<dbReference type="InterPro" id="IPR016680">
    <property type="entry name" value="NDUFA8"/>
</dbReference>
<evidence type="ECO:0000256" key="2">
    <source>
        <dbReference type="ARBA" id="ARBA00004173"/>
    </source>
</evidence>
<evidence type="ECO:0000256" key="1">
    <source>
        <dbReference type="ARBA" id="ARBA00003195"/>
    </source>
</evidence>
<comment type="subcellular location">
    <subcellularLocation>
        <location evidence="2">Mitochondrion</location>
    </subcellularLocation>
</comment>
<dbReference type="OrthoDB" id="276296at2759"/>
<keyword evidence="6" id="KW-0677">Repeat</keyword>
<evidence type="ECO:0000256" key="6">
    <source>
        <dbReference type="ARBA" id="ARBA00022737"/>
    </source>
</evidence>
<dbReference type="EMBL" id="KZ772791">
    <property type="protein sequence ID" value="PTQ30822.1"/>
    <property type="molecule type" value="Genomic_DNA"/>
</dbReference>
<protein>
    <submittedName>
        <fullName evidence="10">Uncharacterized protein</fullName>
    </submittedName>
</protein>
<sequence>MGGETLQSAPVTTSAVLMSTSKHITSRCGEENRAFLNCKRDDPNPEKCLAQGQKVTKCVVSLLRDLHETCPKAMDAFTKCMDYYGNEFELCRKQQADFDKSCPL</sequence>
<evidence type="ECO:0000313" key="10">
    <source>
        <dbReference type="EMBL" id="PTQ30822.1"/>
    </source>
</evidence>
<dbReference type="GO" id="GO:0045271">
    <property type="term" value="C:respiratory chain complex I"/>
    <property type="evidence" value="ECO:0000318"/>
    <property type="project" value="GO_Central"/>
</dbReference>
<organism evidence="10 11">
    <name type="scientific">Marchantia polymorpha</name>
    <name type="common">Common liverwort</name>
    <name type="synonym">Marchantia aquatica</name>
    <dbReference type="NCBI Taxonomy" id="3197"/>
    <lineage>
        <taxon>Eukaryota</taxon>
        <taxon>Viridiplantae</taxon>
        <taxon>Streptophyta</taxon>
        <taxon>Embryophyta</taxon>
        <taxon>Marchantiophyta</taxon>
        <taxon>Marchantiopsida</taxon>
        <taxon>Marchantiidae</taxon>
        <taxon>Marchantiales</taxon>
        <taxon>Marchantiaceae</taxon>
        <taxon>Marchantia</taxon>
    </lineage>
</organism>
<keyword evidence="8" id="KW-0496">Mitochondrion</keyword>
<dbReference type="GO" id="GO:0005739">
    <property type="term" value="C:mitochondrion"/>
    <property type="evidence" value="ECO:0007669"/>
    <property type="project" value="UniProtKB-SubCell"/>
</dbReference>
<dbReference type="PANTHER" id="PTHR13344:SF0">
    <property type="entry name" value="NADH DEHYDROGENASE [UBIQUINONE] 1 ALPHA SUBCOMPLEX SUBUNIT 8"/>
    <property type="match status" value="1"/>
</dbReference>
<dbReference type="GO" id="GO:0006120">
    <property type="term" value="P:mitochondrial electron transport, NADH to ubiquinone"/>
    <property type="evidence" value="ECO:0007669"/>
    <property type="project" value="InterPro"/>
</dbReference>
<evidence type="ECO:0000256" key="4">
    <source>
        <dbReference type="ARBA" id="ARBA00022448"/>
    </source>
</evidence>
<dbReference type="Gramene" id="Mp4g15020.1">
    <property type="protein sequence ID" value="Mp4g15020.1.cds"/>
    <property type="gene ID" value="Mp4g15020"/>
</dbReference>
<proteinExistence type="inferred from homology"/>
<dbReference type="AlphaFoldDB" id="A0A2R6WAE5"/>
<keyword evidence="11" id="KW-1185">Reference proteome</keyword>
<dbReference type="PROSITE" id="PS51808">
    <property type="entry name" value="CHCH"/>
    <property type="match status" value="2"/>
</dbReference>
<evidence type="ECO:0000256" key="8">
    <source>
        <dbReference type="ARBA" id="ARBA00023128"/>
    </source>
</evidence>
<name>A0A2R6WAE5_MARPO</name>
<evidence type="ECO:0000256" key="7">
    <source>
        <dbReference type="ARBA" id="ARBA00022982"/>
    </source>
</evidence>
<dbReference type="OMA" id="REVETNC"/>
<dbReference type="Proteomes" id="UP000244005">
    <property type="component" value="Unassembled WGS sequence"/>
</dbReference>
<dbReference type="PANTHER" id="PTHR13344">
    <property type="entry name" value="NADH-UBIQUINONE OXIDOREDUCTASE"/>
    <property type="match status" value="1"/>
</dbReference>
<evidence type="ECO:0000256" key="9">
    <source>
        <dbReference type="ARBA" id="ARBA00023157"/>
    </source>
</evidence>
<gene>
    <name evidence="10" type="ORF">MARPO_0119s0025</name>
</gene>
<keyword evidence="5" id="KW-0679">Respiratory chain</keyword>
<evidence type="ECO:0000256" key="3">
    <source>
        <dbReference type="ARBA" id="ARBA00010705"/>
    </source>
</evidence>
<keyword evidence="9" id="KW-1015">Disulfide bond</keyword>
<keyword evidence="7" id="KW-0249">Electron transport</keyword>
<evidence type="ECO:0000256" key="5">
    <source>
        <dbReference type="ARBA" id="ARBA00022660"/>
    </source>
</evidence>
<keyword evidence="4" id="KW-0813">Transport</keyword>
<accession>A0A2R6WAE5</accession>